<proteinExistence type="predicted"/>
<sequence length="248" mass="27413">MRRPRQRGPSSADLIRQTRVRTLLCRYGAYSRQVISKSNSAYESSSALSVSRSSNAASARSAALAVNLSDPSTWSKSGKILHEDADLKLSRTQLGQVSALSRDLGGMDKGLALSASQYVALALSNGDLNSVEAQRLKEQFLHQLENDWGFAGQENLSLGRIRITIKKRDNEPELIRRRAELERAELERKRLEELTSTRSVQRVQRSQAQSSAVSSQVKSSQVSSSSTKVVQTRVVKTVKRTVQTVRVA</sequence>
<evidence type="ECO:0000313" key="2">
    <source>
        <dbReference type="EMBL" id="CAL8113072.1"/>
    </source>
</evidence>
<keyword evidence="3" id="KW-1185">Reference proteome</keyword>
<organism evidence="2 3">
    <name type="scientific">Orchesella dallaii</name>
    <dbReference type="NCBI Taxonomy" id="48710"/>
    <lineage>
        <taxon>Eukaryota</taxon>
        <taxon>Metazoa</taxon>
        <taxon>Ecdysozoa</taxon>
        <taxon>Arthropoda</taxon>
        <taxon>Hexapoda</taxon>
        <taxon>Collembola</taxon>
        <taxon>Entomobryomorpha</taxon>
        <taxon>Entomobryoidea</taxon>
        <taxon>Orchesellidae</taxon>
        <taxon>Orchesellinae</taxon>
        <taxon>Orchesella</taxon>
    </lineage>
</organism>
<evidence type="ECO:0000313" key="3">
    <source>
        <dbReference type="Proteomes" id="UP001642540"/>
    </source>
</evidence>
<accession>A0ABP1R0E8</accession>
<name>A0ABP1R0E8_9HEXA</name>
<comment type="caution">
    <text evidence="2">The sequence shown here is derived from an EMBL/GenBank/DDBJ whole genome shotgun (WGS) entry which is preliminary data.</text>
</comment>
<gene>
    <name evidence="2" type="ORF">ODALV1_LOCUS15905</name>
</gene>
<protein>
    <submittedName>
        <fullName evidence="2">Uncharacterized protein</fullName>
    </submittedName>
</protein>
<dbReference type="EMBL" id="CAXLJM020000049">
    <property type="protein sequence ID" value="CAL8113072.1"/>
    <property type="molecule type" value="Genomic_DNA"/>
</dbReference>
<feature type="region of interest" description="Disordered" evidence="1">
    <location>
        <begin position="197"/>
        <end position="219"/>
    </location>
</feature>
<reference evidence="2 3" key="1">
    <citation type="submission" date="2024-08" db="EMBL/GenBank/DDBJ databases">
        <authorList>
            <person name="Cucini C."/>
            <person name="Frati F."/>
        </authorList>
    </citation>
    <scope>NUCLEOTIDE SEQUENCE [LARGE SCALE GENOMIC DNA]</scope>
</reference>
<evidence type="ECO:0000256" key="1">
    <source>
        <dbReference type="SAM" id="MobiDB-lite"/>
    </source>
</evidence>
<dbReference type="Proteomes" id="UP001642540">
    <property type="component" value="Unassembled WGS sequence"/>
</dbReference>